<dbReference type="EMBL" id="CP009888">
    <property type="protein sequence ID" value="AIY64584.1"/>
    <property type="molecule type" value="Genomic_DNA"/>
</dbReference>
<evidence type="ECO:0000313" key="3">
    <source>
        <dbReference type="EMBL" id="AIY64584.1"/>
    </source>
</evidence>
<dbReference type="RefSeq" id="WP_038639532.1">
    <property type="nucleotide sequence ID" value="NZ_CP009888.1"/>
</dbReference>
<keyword evidence="2" id="KW-0812">Transmembrane</keyword>
<dbReference type="Proteomes" id="UP000030341">
    <property type="component" value="Chromosome 1"/>
</dbReference>
<feature type="transmembrane region" description="Helical" evidence="2">
    <location>
        <begin position="6"/>
        <end position="25"/>
    </location>
</feature>
<dbReference type="HOGENOM" id="CLU_1601308_0_0_6"/>
<feature type="region of interest" description="Disordered" evidence="1">
    <location>
        <begin position="65"/>
        <end position="89"/>
    </location>
</feature>
<organism evidence="3 4">
    <name type="scientific">Pseudoalteromonas piratica</name>
    <dbReference type="NCBI Taxonomy" id="1348114"/>
    <lineage>
        <taxon>Bacteria</taxon>
        <taxon>Pseudomonadati</taxon>
        <taxon>Pseudomonadota</taxon>
        <taxon>Gammaproteobacteria</taxon>
        <taxon>Alteromonadales</taxon>
        <taxon>Pseudoalteromonadaceae</taxon>
        <taxon>Pseudoalteromonas</taxon>
    </lineage>
</organism>
<gene>
    <name evidence="3" type="ORF">OM33_05035</name>
</gene>
<evidence type="ECO:0000256" key="2">
    <source>
        <dbReference type="SAM" id="Phobius"/>
    </source>
</evidence>
<accession>A0A0A7EDC3</accession>
<reference evidence="3 4" key="1">
    <citation type="submission" date="2014-11" db="EMBL/GenBank/DDBJ databases">
        <title>Complete Genome Sequence of Pseudoalteromonas sp. Strain OCN003 Isolated from Kaneohe Bay, Oahu, Hawaii.</title>
        <authorList>
            <person name="Beurmann S."/>
            <person name="Videau P."/>
            <person name="Ushijima B."/>
            <person name="Smith A.M."/>
            <person name="Aeby G.S."/>
            <person name="Callahan S.M."/>
            <person name="Belcaid M."/>
        </authorList>
    </citation>
    <scope>NUCLEOTIDE SEQUENCE [LARGE SCALE GENOMIC DNA]</scope>
    <source>
        <strain evidence="3 4">OCN003</strain>
    </source>
</reference>
<evidence type="ECO:0000256" key="1">
    <source>
        <dbReference type="SAM" id="MobiDB-lite"/>
    </source>
</evidence>
<dbReference type="STRING" id="1348114.OM33_05035"/>
<evidence type="ECO:0000313" key="4">
    <source>
        <dbReference type="Proteomes" id="UP000030341"/>
    </source>
</evidence>
<protein>
    <submittedName>
        <fullName evidence="3">Uncharacterized protein</fullName>
    </submittedName>
</protein>
<proteinExistence type="predicted"/>
<name>A0A0A7EDC3_9GAMM</name>
<dbReference type="AlphaFoldDB" id="A0A0A7EDC3"/>
<dbReference type="KEGG" id="pseo:OM33_05035"/>
<keyword evidence="4" id="KW-1185">Reference proteome</keyword>
<keyword evidence="2" id="KW-0472">Membrane</keyword>
<sequence>MNKYYIVITVFCGLFFYIVSDLLSLNRQLEIDEKVAKVNEVESVISIKGERKYKIEPLLPIVQMPKKKQESGNKNKPKPIQKQAQNRSDSKRVGDFIVTLFSTSYNKNKWQAVVKVENKKTSYSMINTLNLQDKIDEFAVSNISNNELVLESGNKKVSLKLFDFVR</sequence>
<keyword evidence="2" id="KW-1133">Transmembrane helix</keyword>